<dbReference type="EMBL" id="BKZQ01000038">
    <property type="protein sequence ID" value="GER71183.1"/>
    <property type="molecule type" value="Genomic_DNA"/>
</dbReference>
<name>A0A5J4JGI1_9BACI</name>
<sequence>MNVHKIKVSCGQIKFLSDFFKDYEDEKVACTIDELGKIDFTMSVKTDLSKTETADYLKKVFKQTKMGSALYFSVQAV</sequence>
<keyword evidence="2" id="KW-1185">Reference proteome</keyword>
<organism evidence="1 2">
    <name type="scientific">Weizmannia acidilactici</name>
    <dbReference type="NCBI Taxonomy" id="2607726"/>
    <lineage>
        <taxon>Bacteria</taxon>
        <taxon>Bacillati</taxon>
        <taxon>Bacillota</taxon>
        <taxon>Bacilli</taxon>
        <taxon>Bacillales</taxon>
        <taxon>Bacillaceae</taxon>
        <taxon>Heyndrickxia</taxon>
    </lineage>
</organism>
<evidence type="ECO:0000313" key="1">
    <source>
        <dbReference type="EMBL" id="GER71183.1"/>
    </source>
</evidence>
<evidence type="ECO:0000313" key="2">
    <source>
        <dbReference type="Proteomes" id="UP000391919"/>
    </source>
</evidence>
<protein>
    <submittedName>
        <fullName evidence="1">Uncharacterized protein</fullName>
    </submittedName>
</protein>
<dbReference type="AlphaFoldDB" id="A0A5J4JGI1"/>
<dbReference type="RefSeq" id="WP_151681019.1">
    <property type="nucleotide sequence ID" value="NZ_BKZP01000025.1"/>
</dbReference>
<comment type="caution">
    <text evidence="1">The sequence shown here is derived from an EMBL/GenBank/DDBJ whole genome shotgun (WGS) entry which is preliminary data.</text>
</comment>
<reference evidence="1 2" key="1">
    <citation type="submission" date="2019-09" db="EMBL/GenBank/DDBJ databases">
        <title>Draft genome sequence of Bacillus sp. JC-7.</title>
        <authorList>
            <person name="Tanaka N."/>
            <person name="Shiwa Y."/>
            <person name="Fujita N."/>
            <person name="Tanasupawat S."/>
        </authorList>
    </citation>
    <scope>NUCLEOTIDE SEQUENCE [LARGE SCALE GENOMIC DNA]</scope>
    <source>
        <strain evidence="1 2">JC-7</strain>
    </source>
</reference>
<proteinExistence type="predicted"/>
<gene>
    <name evidence="1" type="ORF">BpJC7_24860</name>
</gene>
<dbReference type="Proteomes" id="UP000391919">
    <property type="component" value="Unassembled WGS sequence"/>
</dbReference>
<accession>A0A5J4JGI1</accession>